<name>A0A914ZGH7_9BILA</name>
<proteinExistence type="predicted"/>
<dbReference type="InterPro" id="IPR045357">
    <property type="entry name" value="Aminopeptidase_N-like_N"/>
</dbReference>
<dbReference type="SUPFAM" id="SSF63737">
    <property type="entry name" value="Leukotriene A4 hydrolase N-terminal domain"/>
    <property type="match status" value="1"/>
</dbReference>
<accession>A0A914ZGH7</accession>
<evidence type="ECO:0000313" key="2">
    <source>
        <dbReference type="Proteomes" id="UP000887577"/>
    </source>
</evidence>
<protein>
    <submittedName>
        <fullName evidence="3">Aminopeptidase N-like N-terminal domain-containing protein</fullName>
    </submittedName>
</protein>
<keyword evidence="2" id="KW-1185">Reference proteome</keyword>
<evidence type="ECO:0000313" key="3">
    <source>
        <dbReference type="WBParaSite" id="PSU_v2.g9393.t1"/>
    </source>
</evidence>
<organism evidence="2 3">
    <name type="scientific">Panagrolaimus superbus</name>
    <dbReference type="NCBI Taxonomy" id="310955"/>
    <lineage>
        <taxon>Eukaryota</taxon>
        <taxon>Metazoa</taxon>
        <taxon>Ecdysozoa</taxon>
        <taxon>Nematoda</taxon>
        <taxon>Chromadorea</taxon>
        <taxon>Rhabditida</taxon>
        <taxon>Tylenchina</taxon>
        <taxon>Panagrolaimomorpha</taxon>
        <taxon>Panagrolaimoidea</taxon>
        <taxon>Panagrolaimidae</taxon>
        <taxon>Panagrolaimus</taxon>
    </lineage>
</organism>
<dbReference type="InterPro" id="IPR042097">
    <property type="entry name" value="Aminopeptidase_N-like_N_sf"/>
</dbReference>
<dbReference type="Pfam" id="PF17900">
    <property type="entry name" value="Peptidase_M1_N"/>
    <property type="match status" value="1"/>
</dbReference>
<feature type="domain" description="Aminopeptidase N-like N-terminal" evidence="1">
    <location>
        <begin position="42"/>
        <end position="119"/>
    </location>
</feature>
<sequence length="220" mass="25030">MTQIQRYVINHVFEEQKLYVAVIEFEGNVFPVNALERTPKLYTFTNNGTKSYAIIHLNKINADYGLRYITPSFDSSTYPSKFNLKIVRINNYFSISNMPLINSVPFNGNLTEDIFETSVILFPTQFAFGVSNLKSLSKKNCPANMNINVHYRTSVSKNIDPKRLLQLFANETNNIFKIDGILIPNIVDIAEQPGITVMNEDTAIKSAQKLSDKIQLFDNC</sequence>
<dbReference type="Gene3D" id="2.60.40.1730">
    <property type="entry name" value="tricorn interacting facor f3 domain"/>
    <property type="match status" value="1"/>
</dbReference>
<reference evidence="3" key="1">
    <citation type="submission" date="2022-11" db="UniProtKB">
        <authorList>
            <consortium name="WormBaseParasite"/>
        </authorList>
    </citation>
    <scope>IDENTIFICATION</scope>
</reference>
<dbReference type="AlphaFoldDB" id="A0A914ZGH7"/>
<evidence type="ECO:0000259" key="1">
    <source>
        <dbReference type="Pfam" id="PF17900"/>
    </source>
</evidence>
<dbReference type="Proteomes" id="UP000887577">
    <property type="component" value="Unplaced"/>
</dbReference>
<dbReference type="WBParaSite" id="PSU_v2.g9393.t1">
    <property type="protein sequence ID" value="PSU_v2.g9393.t1"/>
    <property type="gene ID" value="PSU_v2.g9393"/>
</dbReference>